<dbReference type="VEuPathDB" id="VectorBase:ISCP_032291"/>
<feature type="domain" description="Transposable element P transposase-like RNase H C-terminal" evidence="3">
    <location>
        <begin position="129"/>
        <end position="154"/>
    </location>
</feature>
<dbReference type="Pfam" id="PF21788">
    <property type="entry name" value="TNP-like_GBD"/>
    <property type="match status" value="1"/>
</dbReference>
<feature type="domain" description="Transposable element P transposase-like GTP-binding insertion" evidence="2">
    <location>
        <begin position="1"/>
        <end position="58"/>
    </location>
</feature>
<dbReference type="InterPro" id="IPR048366">
    <property type="entry name" value="TNP-like_GBD"/>
</dbReference>
<name>A0A4D5RUX0_IXOSC</name>
<evidence type="ECO:0000256" key="1">
    <source>
        <dbReference type="SAM" id="SignalP"/>
    </source>
</evidence>
<accession>A0A4D5RUX0</accession>
<dbReference type="AlphaFoldDB" id="A0A4D5RUX0"/>
<keyword evidence="1" id="KW-0732">Signal</keyword>
<feature type="chain" id="PRO_5020035246" evidence="1">
    <location>
        <begin position="25"/>
        <end position="285"/>
    </location>
</feature>
<protein>
    <submittedName>
        <fullName evidence="4">Putative transposase</fullName>
    </submittedName>
</protein>
<dbReference type="EMBL" id="GHJT01007057">
    <property type="protein sequence ID" value="MOY41028.1"/>
    <property type="molecule type" value="Transcribed_RNA"/>
</dbReference>
<reference evidence="4" key="1">
    <citation type="submission" date="2019-04" db="EMBL/GenBank/DDBJ databases">
        <title>An insight into the mialome of Ixodes scapularis.</title>
        <authorList>
            <person name="Ribeiro J.M."/>
            <person name="Mather T.N."/>
            <person name="Karim S."/>
        </authorList>
    </citation>
    <scope>NUCLEOTIDE SEQUENCE</scope>
</reference>
<dbReference type="VEuPathDB" id="VectorBase:ISCI015154"/>
<dbReference type="VEuPathDB" id="VectorBase:ISCW015154"/>
<feature type="signal peptide" evidence="1">
    <location>
        <begin position="1"/>
        <end position="24"/>
    </location>
</feature>
<evidence type="ECO:0000259" key="2">
    <source>
        <dbReference type="Pfam" id="PF21788"/>
    </source>
</evidence>
<organism evidence="4">
    <name type="scientific">Ixodes scapularis</name>
    <name type="common">Black-legged tick</name>
    <name type="synonym">Deer tick</name>
    <dbReference type="NCBI Taxonomy" id="6945"/>
    <lineage>
        <taxon>Eukaryota</taxon>
        <taxon>Metazoa</taxon>
        <taxon>Ecdysozoa</taxon>
        <taxon>Arthropoda</taxon>
        <taxon>Chelicerata</taxon>
        <taxon>Arachnida</taxon>
        <taxon>Acari</taxon>
        <taxon>Parasitiformes</taxon>
        <taxon>Ixodida</taxon>
        <taxon>Ixodoidea</taxon>
        <taxon>Ixodidae</taxon>
        <taxon>Ixodinae</taxon>
        <taxon>Ixodes</taxon>
    </lineage>
</organism>
<proteinExistence type="predicted"/>
<evidence type="ECO:0000259" key="3">
    <source>
        <dbReference type="Pfam" id="PF21789"/>
    </source>
</evidence>
<dbReference type="InterPro" id="IPR048367">
    <property type="entry name" value="TNP-like_RNaseH_C"/>
</dbReference>
<evidence type="ECO:0000313" key="4">
    <source>
        <dbReference type="EMBL" id="MOY41028.1"/>
    </source>
</evidence>
<dbReference type="Pfam" id="PF21789">
    <property type="entry name" value="TNP-like_RNaseH_C"/>
    <property type="match status" value="1"/>
</dbReference>
<sequence>MKVKRATQVLSSSVCVALLALVYARQLPEAAMSTAYVCDRMDKLFDCLNSSRPKKSEQKLRYAIRNGDTEIVDFLCNQLPWVAAWKFEGRRQPQTVTGWQVTIRAVLMLWEDISEKYNFSFLLTRRLQQDALENIFWQMRQQHGCNTNPNVYQFTCGLKHIGIRKLLKLSEKGNVENDNTNLPQEMSPFSLETTSIADSVECAPVDDFPPLDDISELVSSKDSNIIDDLATYYVAGFLIKLFLEKSSQGCLCSGSLREGSDNLNWPHQYFTTLKAFHYPGKMFGN</sequence>